<dbReference type="PANTHER" id="PTHR33495:SF2">
    <property type="entry name" value="ANTI-SIGMA FACTOR ANTAGONIST TM_1081-RELATED"/>
    <property type="match status" value="1"/>
</dbReference>
<dbReference type="EMBL" id="PCWA01000097">
    <property type="protein sequence ID" value="PIQ88550.1"/>
    <property type="molecule type" value="Genomic_DNA"/>
</dbReference>
<evidence type="ECO:0000313" key="3">
    <source>
        <dbReference type="Proteomes" id="UP000229641"/>
    </source>
</evidence>
<dbReference type="GO" id="GO:0035438">
    <property type="term" value="F:cyclic-di-GMP binding"/>
    <property type="evidence" value="ECO:0007669"/>
    <property type="project" value="InterPro"/>
</dbReference>
<accession>A0A2H0LVV8</accession>
<dbReference type="AlphaFoldDB" id="A0A2H0LVV8"/>
<evidence type="ECO:0000313" key="2">
    <source>
        <dbReference type="EMBL" id="PIQ88550.1"/>
    </source>
</evidence>
<dbReference type="SUPFAM" id="SSF52091">
    <property type="entry name" value="SpoIIaa-like"/>
    <property type="match status" value="1"/>
</dbReference>
<proteinExistence type="predicted"/>
<dbReference type="InterPro" id="IPR002645">
    <property type="entry name" value="STAS_dom"/>
</dbReference>
<dbReference type="GO" id="GO:0043856">
    <property type="term" value="F:anti-sigma factor antagonist activity"/>
    <property type="evidence" value="ECO:0007669"/>
    <property type="project" value="TreeGrafter"/>
</dbReference>
<dbReference type="InterPro" id="IPR036513">
    <property type="entry name" value="STAS_dom_sf"/>
</dbReference>
<dbReference type="Pfam" id="PF01740">
    <property type="entry name" value="STAS"/>
    <property type="match status" value="1"/>
</dbReference>
<dbReference type="PROSITE" id="PS50801">
    <property type="entry name" value="STAS"/>
    <property type="match status" value="1"/>
</dbReference>
<dbReference type="Gene3D" id="2.40.10.220">
    <property type="entry name" value="predicted glycosyltransferase like domains"/>
    <property type="match status" value="1"/>
</dbReference>
<gene>
    <name evidence="2" type="ORF">COV72_07950</name>
</gene>
<dbReference type="CDD" id="cd07043">
    <property type="entry name" value="STAS_anti-anti-sigma_factors"/>
    <property type="match status" value="1"/>
</dbReference>
<dbReference type="InterPro" id="IPR009875">
    <property type="entry name" value="PilZ_domain"/>
</dbReference>
<dbReference type="Gene3D" id="3.30.750.24">
    <property type="entry name" value="STAS domain"/>
    <property type="match status" value="1"/>
</dbReference>
<evidence type="ECO:0000259" key="1">
    <source>
        <dbReference type="PROSITE" id="PS50801"/>
    </source>
</evidence>
<dbReference type="SUPFAM" id="SSF141371">
    <property type="entry name" value="PilZ domain-like"/>
    <property type="match status" value="1"/>
</dbReference>
<feature type="domain" description="STAS" evidence="1">
    <location>
        <begin position="1"/>
        <end position="109"/>
    </location>
</feature>
<dbReference type="PANTHER" id="PTHR33495">
    <property type="entry name" value="ANTI-SIGMA FACTOR ANTAGONIST TM_1081-RELATED-RELATED"/>
    <property type="match status" value="1"/>
</dbReference>
<sequence>MNIVPRQNGDIVILYLKGDIDINSSIFIETVGYHLENGIVDILCDFAEVDLVDYTGLSVLAIAYKNVLNHHGRMKFINVPIHIKNIFSMVCLDTVFEIYDDEAVALGSFKEDRVIAEIKKKQLRRRFKRLPLSIPVKFKLKHVKEAKLQKGKAFNLSAIGAYILCDKAHALGDILALQMSLMPKPGLMELDAKVVWVAKRELMPQLYPGMGVEFYNINSMVQSTLIQYVERNLSSQEAKE</sequence>
<comment type="caution">
    <text evidence="2">The sequence shown here is derived from an EMBL/GenBank/DDBJ whole genome shotgun (WGS) entry which is preliminary data.</text>
</comment>
<name>A0A2H0LVV8_9BACT</name>
<dbReference type="Proteomes" id="UP000229641">
    <property type="component" value="Unassembled WGS sequence"/>
</dbReference>
<dbReference type="Pfam" id="PF07238">
    <property type="entry name" value="PilZ"/>
    <property type="match status" value="1"/>
</dbReference>
<protein>
    <recommendedName>
        <fullName evidence="1">STAS domain-containing protein</fullName>
    </recommendedName>
</protein>
<reference evidence="2 3" key="1">
    <citation type="submission" date="2017-09" db="EMBL/GenBank/DDBJ databases">
        <title>Depth-based differentiation of microbial function through sediment-hosted aquifers and enrichment of novel symbionts in the deep terrestrial subsurface.</title>
        <authorList>
            <person name="Probst A.J."/>
            <person name="Ladd B."/>
            <person name="Jarett J.K."/>
            <person name="Geller-Mcgrath D.E."/>
            <person name="Sieber C.M."/>
            <person name="Emerson J.B."/>
            <person name="Anantharaman K."/>
            <person name="Thomas B.C."/>
            <person name="Malmstrom R."/>
            <person name="Stieglmeier M."/>
            <person name="Klingl A."/>
            <person name="Woyke T."/>
            <person name="Ryan C.M."/>
            <person name="Banfield J.F."/>
        </authorList>
    </citation>
    <scope>NUCLEOTIDE SEQUENCE [LARGE SCALE GENOMIC DNA]</scope>
    <source>
        <strain evidence="2">CG11_big_fil_rev_8_21_14_0_20_42_13</strain>
    </source>
</reference>
<organism evidence="2 3">
    <name type="scientific">Candidatus Ghiorseimicrobium undicola</name>
    <dbReference type="NCBI Taxonomy" id="1974746"/>
    <lineage>
        <taxon>Bacteria</taxon>
        <taxon>Pseudomonadati</taxon>
        <taxon>Candidatus Omnitrophota</taxon>
        <taxon>Candidatus Ghiorseimicrobium</taxon>
    </lineage>
</organism>